<proteinExistence type="predicted"/>
<protein>
    <recommendedName>
        <fullName evidence="5">Cilia- and flagella-associated protein 418</fullName>
    </recommendedName>
</protein>
<evidence type="ECO:0000256" key="3">
    <source>
        <dbReference type="ARBA" id="ARBA00022490"/>
    </source>
</evidence>
<dbReference type="GO" id="GO:0001917">
    <property type="term" value="C:photoreceptor inner segment"/>
    <property type="evidence" value="ECO:0007669"/>
    <property type="project" value="UniProtKB-SubCell"/>
</dbReference>
<comment type="caution">
    <text evidence="6">The sequence shown here is derived from an EMBL/GenBank/DDBJ whole genome shotgun (WGS) entry which is preliminary data.</text>
</comment>
<keyword evidence="7" id="KW-1185">Reference proteome</keyword>
<dbReference type="Pfam" id="PF14996">
    <property type="entry name" value="RMP"/>
    <property type="match status" value="1"/>
</dbReference>
<accession>A0A7D9IK63</accession>
<dbReference type="PANTHER" id="PTHR33958:SF1">
    <property type="entry name" value="CILIA- AND FLAGELLA-ASSOCIATED PROTEIN 418"/>
    <property type="match status" value="1"/>
</dbReference>
<dbReference type="AlphaFoldDB" id="A0A7D9IK63"/>
<evidence type="ECO:0000256" key="5">
    <source>
        <dbReference type="ARBA" id="ARBA00026215"/>
    </source>
</evidence>
<dbReference type="InterPro" id="IPR029239">
    <property type="entry name" value="CFAP418"/>
</dbReference>
<dbReference type="Proteomes" id="UP001152795">
    <property type="component" value="Unassembled WGS sequence"/>
</dbReference>
<dbReference type="PANTHER" id="PTHR33958">
    <property type="entry name" value="PROTEIN C8ORF37"/>
    <property type="match status" value="1"/>
</dbReference>
<dbReference type="GO" id="GO:0005829">
    <property type="term" value="C:cytosol"/>
    <property type="evidence" value="ECO:0007669"/>
    <property type="project" value="TreeGrafter"/>
</dbReference>
<sequence length="194" mass="21840">MAEDIDDLLDEVETKFCKHSGPTKPKSGKKANSHEQSRSIGASVKRKDESDLNAMIDDICTDSGPAYKPHSSCESKHNKNSPVLNKTRKCYPVYLGGSQNTSGLSSASVQRTCDQLRCTSCDFQVVSFDNYQWRSSCDYLFFRNNIPDFSKLKVNLIQKRGSRAYACQCSWKSVSKMQNIESDSELRWVCGKHS</sequence>
<reference evidence="6" key="1">
    <citation type="submission" date="2020-04" db="EMBL/GenBank/DDBJ databases">
        <authorList>
            <person name="Alioto T."/>
            <person name="Alioto T."/>
            <person name="Gomez Garrido J."/>
        </authorList>
    </citation>
    <scope>NUCLEOTIDE SEQUENCE</scope>
    <source>
        <strain evidence="6">A484AB</strain>
    </source>
</reference>
<keyword evidence="3" id="KW-0963">Cytoplasm</keyword>
<gene>
    <name evidence="6" type="ORF">PACLA_8A080662</name>
</gene>
<evidence type="ECO:0000313" key="6">
    <source>
        <dbReference type="EMBL" id="CAB4012441.1"/>
    </source>
</evidence>
<name>A0A7D9IK63_PARCT</name>
<comment type="function">
    <text evidence="4">May be involved in photoreceptor outer segment disk morphogenesis.</text>
</comment>
<evidence type="ECO:0000256" key="4">
    <source>
        <dbReference type="ARBA" id="ARBA00024819"/>
    </source>
</evidence>
<evidence type="ECO:0000313" key="7">
    <source>
        <dbReference type="Proteomes" id="UP001152795"/>
    </source>
</evidence>
<dbReference type="EMBL" id="CACRXK020007511">
    <property type="protein sequence ID" value="CAB4012441.1"/>
    <property type="molecule type" value="Genomic_DNA"/>
</dbReference>
<comment type="subcellular location">
    <subcellularLocation>
        <location evidence="2">Cytoplasm</location>
    </subcellularLocation>
    <subcellularLocation>
        <location evidence="1">Photoreceptor inner segment</location>
    </subcellularLocation>
</comment>
<dbReference type="OrthoDB" id="259905at2759"/>
<organism evidence="6 7">
    <name type="scientific">Paramuricea clavata</name>
    <name type="common">Red gorgonian</name>
    <name type="synonym">Violescent sea-whip</name>
    <dbReference type="NCBI Taxonomy" id="317549"/>
    <lineage>
        <taxon>Eukaryota</taxon>
        <taxon>Metazoa</taxon>
        <taxon>Cnidaria</taxon>
        <taxon>Anthozoa</taxon>
        <taxon>Octocorallia</taxon>
        <taxon>Malacalcyonacea</taxon>
        <taxon>Plexauridae</taxon>
        <taxon>Paramuricea</taxon>
    </lineage>
</organism>
<evidence type="ECO:0000256" key="1">
    <source>
        <dbReference type="ARBA" id="ARBA00004437"/>
    </source>
</evidence>
<evidence type="ECO:0000256" key="2">
    <source>
        <dbReference type="ARBA" id="ARBA00004496"/>
    </source>
</evidence>